<gene>
    <name evidence="2" type="ORF">HSB1_31910</name>
</gene>
<evidence type="ECO:0000313" key="3">
    <source>
        <dbReference type="Proteomes" id="UP000007813"/>
    </source>
</evidence>
<evidence type="ECO:0000256" key="1">
    <source>
        <dbReference type="SAM" id="MobiDB-lite"/>
    </source>
</evidence>
<feature type="compositionally biased region" description="Low complexity" evidence="1">
    <location>
        <begin position="21"/>
        <end position="42"/>
    </location>
</feature>
<proteinExistence type="predicted"/>
<evidence type="ECO:0000313" key="2">
    <source>
        <dbReference type="EMBL" id="EJN58713.1"/>
    </source>
</evidence>
<reference evidence="2 3" key="1">
    <citation type="journal article" date="2012" name="J. Bacteriol.">
        <title>Draft Genome Sequence of the Extremely Halophilic Archaeon Halogranum salarium B-1T.</title>
        <authorList>
            <person name="Kim K.K."/>
            <person name="Lee K.C."/>
            <person name="Lee J.S."/>
        </authorList>
    </citation>
    <scope>NUCLEOTIDE SEQUENCE [LARGE SCALE GENOMIC DNA]</scope>
    <source>
        <strain evidence="2 3">B-1</strain>
    </source>
</reference>
<dbReference type="Proteomes" id="UP000007813">
    <property type="component" value="Unassembled WGS sequence"/>
</dbReference>
<feature type="region of interest" description="Disordered" evidence="1">
    <location>
        <begin position="1"/>
        <end position="49"/>
    </location>
</feature>
<protein>
    <submittedName>
        <fullName evidence="2">Uncharacterized protein</fullName>
    </submittedName>
</protein>
<name>J3A082_9EURY</name>
<dbReference type="AlphaFoldDB" id="J3A082"/>
<organism evidence="2 3">
    <name type="scientific">Halogranum salarium B-1</name>
    <dbReference type="NCBI Taxonomy" id="1210908"/>
    <lineage>
        <taxon>Archaea</taxon>
        <taxon>Methanobacteriati</taxon>
        <taxon>Methanobacteriota</taxon>
        <taxon>Stenosarchaea group</taxon>
        <taxon>Halobacteria</taxon>
        <taxon>Halobacteriales</taxon>
        <taxon>Haloferacaceae</taxon>
    </lineage>
</organism>
<sequence length="64" mass="6949">MVVTLRTSSRERRGRNSSTARTHPSATTRPSTTPRPPTCSTRVNYPESGTFDLQDAVVGSLVSN</sequence>
<comment type="caution">
    <text evidence="2">The sequence shown here is derived from an EMBL/GenBank/DDBJ whole genome shotgun (WGS) entry which is preliminary data.</text>
</comment>
<accession>J3A082</accession>
<dbReference type="EMBL" id="ALJD01000008">
    <property type="protein sequence ID" value="EJN58713.1"/>
    <property type="molecule type" value="Genomic_DNA"/>
</dbReference>